<evidence type="ECO:0000313" key="1">
    <source>
        <dbReference type="EMBL" id="KYN04829.1"/>
    </source>
</evidence>
<gene>
    <name evidence="1" type="ORF">ALC62_04213</name>
</gene>
<organism evidence="1 2">
    <name type="scientific">Cyphomyrmex costatus</name>
    <dbReference type="NCBI Taxonomy" id="456900"/>
    <lineage>
        <taxon>Eukaryota</taxon>
        <taxon>Metazoa</taxon>
        <taxon>Ecdysozoa</taxon>
        <taxon>Arthropoda</taxon>
        <taxon>Hexapoda</taxon>
        <taxon>Insecta</taxon>
        <taxon>Pterygota</taxon>
        <taxon>Neoptera</taxon>
        <taxon>Endopterygota</taxon>
        <taxon>Hymenoptera</taxon>
        <taxon>Apocrita</taxon>
        <taxon>Aculeata</taxon>
        <taxon>Formicoidea</taxon>
        <taxon>Formicidae</taxon>
        <taxon>Myrmicinae</taxon>
        <taxon>Cyphomyrmex</taxon>
    </lineage>
</organism>
<dbReference type="EMBL" id="KQ977220">
    <property type="protein sequence ID" value="KYN04829.1"/>
    <property type="molecule type" value="Genomic_DNA"/>
</dbReference>
<accession>A0A195CXF1</accession>
<sequence length="59" mass="6539">MRESGDEPSLFSYSSIDPAPTAHHHELSLSRLPCHTEFYRIGEITILIAVSINTNPLSS</sequence>
<dbReference type="Proteomes" id="UP000078542">
    <property type="component" value="Unassembled WGS sequence"/>
</dbReference>
<reference evidence="1 2" key="1">
    <citation type="submission" date="2016-03" db="EMBL/GenBank/DDBJ databases">
        <title>Cyphomyrmex costatus WGS genome.</title>
        <authorList>
            <person name="Nygaard S."/>
            <person name="Hu H."/>
            <person name="Boomsma J."/>
            <person name="Zhang G."/>
        </authorList>
    </citation>
    <scope>NUCLEOTIDE SEQUENCE [LARGE SCALE GENOMIC DNA]</scope>
    <source>
        <strain evidence="1">MS0001</strain>
        <tissue evidence="1">Whole body</tissue>
    </source>
</reference>
<keyword evidence="2" id="KW-1185">Reference proteome</keyword>
<dbReference type="AlphaFoldDB" id="A0A195CXF1"/>
<evidence type="ECO:0000313" key="2">
    <source>
        <dbReference type="Proteomes" id="UP000078542"/>
    </source>
</evidence>
<protein>
    <submittedName>
        <fullName evidence="1">Uncharacterized protein</fullName>
    </submittedName>
</protein>
<proteinExistence type="predicted"/>
<name>A0A195CXF1_9HYME</name>